<evidence type="ECO:0000313" key="1">
    <source>
        <dbReference type="EMBL" id="GHE03894.1"/>
    </source>
</evidence>
<comment type="caution">
    <text evidence="1">The sequence shown here is derived from an EMBL/GenBank/DDBJ whole genome shotgun (WGS) entry which is preliminary data.</text>
</comment>
<reference evidence="1" key="1">
    <citation type="journal article" date="2014" name="Int. J. Syst. Evol. Microbiol.">
        <title>Complete genome sequence of Corynebacterium casei LMG S-19264T (=DSM 44701T), isolated from a smear-ripened cheese.</title>
        <authorList>
            <consortium name="US DOE Joint Genome Institute (JGI-PGF)"/>
            <person name="Walter F."/>
            <person name="Albersmeier A."/>
            <person name="Kalinowski J."/>
            <person name="Ruckert C."/>
        </authorList>
    </citation>
    <scope>NUCLEOTIDE SEQUENCE</scope>
    <source>
        <strain evidence="1">JCM 4714</strain>
    </source>
</reference>
<dbReference type="SUPFAM" id="SSF48498">
    <property type="entry name" value="Tetracyclin repressor-like, C-terminal domain"/>
    <property type="match status" value="1"/>
</dbReference>
<dbReference type="EMBL" id="BMVG01000006">
    <property type="protein sequence ID" value="GHE03894.1"/>
    <property type="molecule type" value="Genomic_DNA"/>
</dbReference>
<name>A0A918YH55_9ACTN</name>
<protein>
    <submittedName>
        <fullName evidence="1">Uncharacterized protein</fullName>
    </submittedName>
</protein>
<accession>A0A918YH55</accession>
<reference evidence="1" key="2">
    <citation type="submission" date="2020-09" db="EMBL/GenBank/DDBJ databases">
        <authorList>
            <person name="Sun Q."/>
            <person name="Ohkuma M."/>
        </authorList>
    </citation>
    <scope>NUCLEOTIDE SEQUENCE</scope>
    <source>
        <strain evidence="1">JCM 4714</strain>
    </source>
</reference>
<gene>
    <name evidence="1" type="ORF">GCM10010339_33200</name>
</gene>
<evidence type="ECO:0000313" key="2">
    <source>
        <dbReference type="Proteomes" id="UP000655443"/>
    </source>
</evidence>
<keyword evidence="2" id="KW-1185">Reference proteome</keyword>
<dbReference type="AlphaFoldDB" id="A0A918YH55"/>
<dbReference type="Proteomes" id="UP000655443">
    <property type="component" value="Unassembled WGS sequence"/>
</dbReference>
<sequence>MSALLEYVFDSPSRGIEIALQADAARPEVREVLAETHRRRLDILRQLLTETGLQPSEAESSALSLYAVHLGVLHLRRTDPELVPAGADGGDFQQSVRNRLLPSLG</sequence>
<dbReference type="RefSeq" id="WP_189953019.1">
    <property type="nucleotide sequence ID" value="NZ_BMVG01000006.1"/>
</dbReference>
<organism evidence="1 2">
    <name type="scientific">Streptomyces alanosinicus</name>
    <dbReference type="NCBI Taxonomy" id="68171"/>
    <lineage>
        <taxon>Bacteria</taxon>
        <taxon>Bacillati</taxon>
        <taxon>Actinomycetota</taxon>
        <taxon>Actinomycetes</taxon>
        <taxon>Kitasatosporales</taxon>
        <taxon>Streptomycetaceae</taxon>
        <taxon>Streptomyces</taxon>
    </lineage>
</organism>
<proteinExistence type="predicted"/>
<dbReference type="InterPro" id="IPR036271">
    <property type="entry name" value="Tet_transcr_reg_TetR-rel_C_sf"/>
</dbReference>